<evidence type="ECO:0000313" key="7">
    <source>
        <dbReference type="RefSeq" id="XP_023949234.1"/>
    </source>
</evidence>
<dbReference type="GO" id="GO:0000172">
    <property type="term" value="C:ribonuclease MRP complex"/>
    <property type="evidence" value="ECO:0007669"/>
    <property type="project" value="TreeGrafter"/>
</dbReference>
<dbReference type="CTD" id="54913"/>
<dbReference type="GeneID" id="112053874"/>
<reference evidence="7" key="1">
    <citation type="submission" date="2025-08" db="UniProtKB">
        <authorList>
            <consortium name="RefSeq"/>
        </authorList>
    </citation>
    <scope>IDENTIFICATION</scope>
</reference>
<feature type="domain" description="DNA/RNA-binding protein Alba-like" evidence="5">
    <location>
        <begin position="30"/>
        <end position="92"/>
    </location>
</feature>
<sequence>MENYFKGKNVEEELERSKIPIPNIPENFLWMQVKGGSKMNNLLNHVSGILQDKAATAVVWSGAGAGIPKAISCAEIIKRQYNIQHQVTKLIYKSVEEYWEPKVDGLETIVVKRQIPVIHILLSTEEISDTNQLGYQSSVKKKFWEKESTSNSKQQQQSNKIKKPFKQKKAQIQT</sequence>
<evidence type="ECO:0000256" key="2">
    <source>
        <dbReference type="ARBA" id="ARBA00008018"/>
    </source>
</evidence>
<feature type="compositionally biased region" description="Basic residues" evidence="4">
    <location>
        <begin position="160"/>
        <end position="174"/>
    </location>
</feature>
<dbReference type="KEGG" id="bany:112053874"/>
<dbReference type="InterPro" id="IPR051958">
    <property type="entry name" value="Alba-like_NAB"/>
</dbReference>
<comment type="subcellular location">
    <subcellularLocation>
        <location evidence="1">Nucleus</location>
    </subcellularLocation>
</comment>
<dbReference type="SUPFAM" id="SSF82704">
    <property type="entry name" value="AlbA-like"/>
    <property type="match status" value="1"/>
</dbReference>
<evidence type="ECO:0000256" key="4">
    <source>
        <dbReference type="SAM" id="MobiDB-lite"/>
    </source>
</evidence>
<dbReference type="GO" id="GO:0005634">
    <property type="term" value="C:nucleus"/>
    <property type="evidence" value="ECO:0007669"/>
    <property type="project" value="UniProtKB-SubCell"/>
</dbReference>
<dbReference type="RefSeq" id="XP_023949234.1">
    <property type="nucleotide sequence ID" value="XM_024093466.2"/>
</dbReference>
<dbReference type="AlphaFoldDB" id="A0A6J1NQY5"/>
<dbReference type="Pfam" id="PF01918">
    <property type="entry name" value="Alba"/>
    <property type="match status" value="1"/>
</dbReference>
<feature type="compositionally biased region" description="Low complexity" evidence="4">
    <location>
        <begin position="149"/>
        <end position="159"/>
    </location>
</feature>
<dbReference type="Proteomes" id="UP001652582">
    <property type="component" value="Chromosome 5"/>
</dbReference>
<dbReference type="GO" id="GO:0003723">
    <property type="term" value="F:RNA binding"/>
    <property type="evidence" value="ECO:0007669"/>
    <property type="project" value="TreeGrafter"/>
</dbReference>
<proteinExistence type="inferred from homology"/>
<evidence type="ECO:0000259" key="5">
    <source>
        <dbReference type="Pfam" id="PF01918"/>
    </source>
</evidence>
<dbReference type="OrthoDB" id="424402at2759"/>
<dbReference type="PANTHER" id="PTHR13516:SF4">
    <property type="entry name" value="FI09323P"/>
    <property type="match status" value="1"/>
</dbReference>
<keyword evidence="3" id="KW-0539">Nucleus</keyword>
<evidence type="ECO:0000256" key="1">
    <source>
        <dbReference type="ARBA" id="ARBA00004123"/>
    </source>
</evidence>
<evidence type="ECO:0000256" key="3">
    <source>
        <dbReference type="ARBA" id="ARBA00023242"/>
    </source>
</evidence>
<feature type="region of interest" description="Disordered" evidence="4">
    <location>
        <begin position="146"/>
        <end position="174"/>
    </location>
</feature>
<dbReference type="GO" id="GO:0001682">
    <property type="term" value="P:tRNA 5'-leader removal"/>
    <property type="evidence" value="ECO:0007669"/>
    <property type="project" value="TreeGrafter"/>
</dbReference>
<organism evidence="6 7">
    <name type="scientific">Bicyclus anynana</name>
    <name type="common">Squinting bush brown butterfly</name>
    <dbReference type="NCBI Taxonomy" id="110368"/>
    <lineage>
        <taxon>Eukaryota</taxon>
        <taxon>Metazoa</taxon>
        <taxon>Ecdysozoa</taxon>
        <taxon>Arthropoda</taxon>
        <taxon>Hexapoda</taxon>
        <taxon>Insecta</taxon>
        <taxon>Pterygota</taxon>
        <taxon>Neoptera</taxon>
        <taxon>Endopterygota</taxon>
        <taxon>Lepidoptera</taxon>
        <taxon>Glossata</taxon>
        <taxon>Ditrysia</taxon>
        <taxon>Papilionoidea</taxon>
        <taxon>Nymphalidae</taxon>
        <taxon>Satyrinae</taxon>
        <taxon>Satyrini</taxon>
        <taxon>Mycalesina</taxon>
        <taxon>Bicyclus</taxon>
    </lineage>
</organism>
<protein>
    <submittedName>
        <fullName evidence="7">Ribonuclease P protein subunit p25-like protein</fullName>
    </submittedName>
</protein>
<dbReference type="PANTHER" id="PTHR13516">
    <property type="entry name" value="RIBONUCLEASE P SUBUNIT P25"/>
    <property type="match status" value="1"/>
</dbReference>
<dbReference type="InterPro" id="IPR002775">
    <property type="entry name" value="DNA/RNA-bd_Alba-like"/>
</dbReference>
<gene>
    <name evidence="7" type="primary">LOC112053874</name>
</gene>
<dbReference type="Gene3D" id="3.30.110.20">
    <property type="entry name" value="Alba-like domain"/>
    <property type="match status" value="1"/>
</dbReference>
<dbReference type="InterPro" id="IPR036882">
    <property type="entry name" value="Alba-like_dom_sf"/>
</dbReference>
<name>A0A6J1NQY5_BICAN</name>
<comment type="similarity">
    <text evidence="2">Belongs to the histone-like Alba family.</text>
</comment>
<accession>A0A6J1NQY5</accession>
<keyword evidence="6" id="KW-1185">Reference proteome</keyword>
<evidence type="ECO:0000313" key="6">
    <source>
        <dbReference type="Proteomes" id="UP001652582"/>
    </source>
</evidence>